<proteinExistence type="predicted"/>
<feature type="compositionally biased region" description="Basic and acidic residues" evidence="3">
    <location>
        <begin position="206"/>
        <end position="232"/>
    </location>
</feature>
<feature type="region of interest" description="Disordered" evidence="3">
    <location>
        <begin position="206"/>
        <end position="355"/>
    </location>
</feature>
<feature type="compositionally biased region" description="Polar residues" evidence="3">
    <location>
        <begin position="235"/>
        <end position="259"/>
    </location>
</feature>
<feature type="compositionally biased region" description="Low complexity" evidence="3">
    <location>
        <begin position="534"/>
        <end position="547"/>
    </location>
</feature>
<feature type="compositionally biased region" description="Polar residues" evidence="3">
    <location>
        <begin position="599"/>
        <end position="609"/>
    </location>
</feature>
<dbReference type="RefSeq" id="XP_055880528.1">
    <property type="nucleotide sequence ID" value="XM_056024553.1"/>
</dbReference>
<feature type="compositionally biased region" description="Low complexity" evidence="3">
    <location>
        <begin position="971"/>
        <end position="983"/>
    </location>
</feature>
<dbReference type="RefSeq" id="XP_055880527.1">
    <property type="nucleotide sequence ID" value="XM_056024552.1"/>
</dbReference>
<reference evidence="5 6" key="1">
    <citation type="submission" date="2025-04" db="UniProtKB">
        <authorList>
            <consortium name="RefSeq"/>
        </authorList>
    </citation>
    <scope>IDENTIFICATION</scope>
</reference>
<dbReference type="InterPro" id="IPR029336">
    <property type="entry name" value="DUF4594"/>
</dbReference>
<feature type="compositionally biased region" description="Basic and acidic residues" evidence="3">
    <location>
        <begin position="284"/>
        <end position="297"/>
    </location>
</feature>
<protein>
    <submittedName>
        <fullName evidence="5 6">Uncharacterized protein LOC106057109 isoform X1</fullName>
    </submittedName>
</protein>
<dbReference type="AlphaFoldDB" id="A0A9W3A010"/>
<feature type="compositionally biased region" description="Polar residues" evidence="3">
    <location>
        <begin position="781"/>
        <end position="791"/>
    </location>
</feature>
<dbReference type="GeneID" id="106057109"/>
<feature type="compositionally biased region" description="Polar residues" evidence="3">
    <location>
        <begin position="799"/>
        <end position="868"/>
    </location>
</feature>
<dbReference type="Pfam" id="PF15266">
    <property type="entry name" value="DUF4594"/>
    <property type="match status" value="1"/>
</dbReference>
<feature type="compositionally biased region" description="Polar residues" evidence="3">
    <location>
        <begin position="875"/>
        <end position="890"/>
    </location>
</feature>
<feature type="compositionally biased region" description="Polar residues" evidence="3">
    <location>
        <begin position="701"/>
        <end position="710"/>
    </location>
</feature>
<dbReference type="PANTHER" id="PTHR15635:SF12">
    <property type="entry name" value="HABP4_PAI-RBP1 DOMAIN-CONTAINING PROTEIN"/>
    <property type="match status" value="1"/>
</dbReference>
<gene>
    <name evidence="5 6 7" type="primary">LOC106057109</name>
</gene>
<evidence type="ECO:0000313" key="7">
    <source>
        <dbReference type="RefSeq" id="XP_055880529.1"/>
    </source>
</evidence>
<dbReference type="PANTHER" id="PTHR15635">
    <property type="entry name" value="COILED-COIL DOMAIN CONTAINING PROTEIN 9"/>
    <property type="match status" value="1"/>
</dbReference>
<keyword evidence="1" id="KW-0597">Phosphoprotein</keyword>
<dbReference type="RefSeq" id="XP_055880529.1">
    <property type="nucleotide sequence ID" value="XM_056024554.1"/>
</dbReference>
<name>A0A9W3A010_BIOGL</name>
<feature type="compositionally biased region" description="Basic and acidic residues" evidence="3">
    <location>
        <begin position="341"/>
        <end position="355"/>
    </location>
</feature>
<feature type="compositionally biased region" description="Basic and acidic residues" evidence="3">
    <location>
        <begin position="719"/>
        <end position="729"/>
    </location>
</feature>
<accession>A0A9W3A010</accession>
<keyword evidence="4" id="KW-1185">Reference proteome</keyword>
<evidence type="ECO:0000256" key="2">
    <source>
        <dbReference type="ARBA" id="ARBA00023054"/>
    </source>
</evidence>
<evidence type="ECO:0000313" key="6">
    <source>
        <dbReference type="RefSeq" id="XP_055880528.1"/>
    </source>
</evidence>
<feature type="compositionally biased region" description="Basic and acidic residues" evidence="3">
    <location>
        <begin position="407"/>
        <end position="418"/>
    </location>
</feature>
<feature type="region of interest" description="Disordered" evidence="3">
    <location>
        <begin position="747"/>
        <end position="894"/>
    </location>
</feature>
<dbReference type="Proteomes" id="UP001165740">
    <property type="component" value="Chromosome 3"/>
</dbReference>
<evidence type="ECO:0000313" key="5">
    <source>
        <dbReference type="RefSeq" id="XP_055880527.1"/>
    </source>
</evidence>
<feature type="compositionally biased region" description="Polar residues" evidence="3">
    <location>
        <begin position="668"/>
        <end position="682"/>
    </location>
</feature>
<keyword evidence="2" id="KW-0175">Coiled coil</keyword>
<feature type="compositionally biased region" description="Basic and acidic residues" evidence="3">
    <location>
        <begin position="90"/>
        <end position="112"/>
    </location>
</feature>
<sequence>MADGPKSNTSADTDVSLDFLTKEAKEALLSKKLDMIRQKNKVLTERHQLIEADRKKAEESGQAVKLAIDSQLVPAEGAVKSRGRGRGQTHQKDMNKVGKERPKSSGDYRDSSNYEPIVDTSDLTNYRLDHKGKGRGSHHFDGQNSAQKNKRKPASKEEASLSNFKYDYEPIVNIYDLDKRFGLTSNSSDNLRTTPVRDLYKFGYMRSDKDSRNEGGTHHRVDVKQTKTENRGNRQKNSSETEVSLTRTETDVTTNNFLENSRAYKGRLKDNEGPPPDPSFNPLADRRRSDKKDESVEHRRHPRNYGGTADLNRVKQTMKNTREKEKEGPSVAKPLELVMTGKERRNHEEWKAERDKYDQERILRSQNSGGSWKRAWDVEKVNQDSEDSFNYRLEPGKRPAGRIGSGRFDRGERDERPRSAILGKVSAIGGLQPTEHVPQARPQHHVEPVTGPDAKSVRSWGRGRGRGRGHGNTPGEKSPRPRTWSGGDDRFVECQKELLLVKFDNTAGDNSVEVEYDDVPHKASHRAAPALNHTSTTSRRGPTGRTPNQLEKQSPGKAHKEKKSQKSKEINATNGVPADTIVIQAKDEVPLPELETSRVRTSSYSQSFGDSEEWEDCTESSGAQEEAEVPEQDLHLECRLNPEAPEFLPTSPDFMKTPPGHVKVLNWASDTSPRATSQSSCSLPEGSASVQALEEKESDQPFKTSDSTSQNDEEEDQFEDSHESSKVEEEIFQQASNEIVTLVEDKIPSSIIEPNQSISTSEEHLPRESFNSGETTEDFVANSSESTSAQAIQELIANTPGSTSGQTTQELIANTPGSTSGQTTQELIANTPGSTSGQTTQELIANTPGSSSGQTTQELIANTPGSSSDKIEDINMNSPEISSGETTKSIDYSIPGKSGKITEDIITSNLNCSSGQTTEIIRSSQPATEISDVINTEDMVPSSSDKSCDGASIKDINACTPDDTKCTPQVSAISTAETESSSS</sequence>
<organism evidence="4 6">
    <name type="scientific">Biomphalaria glabrata</name>
    <name type="common">Bloodfluke planorb</name>
    <name type="synonym">Freshwater snail</name>
    <dbReference type="NCBI Taxonomy" id="6526"/>
    <lineage>
        <taxon>Eukaryota</taxon>
        <taxon>Metazoa</taxon>
        <taxon>Spiralia</taxon>
        <taxon>Lophotrochozoa</taxon>
        <taxon>Mollusca</taxon>
        <taxon>Gastropoda</taxon>
        <taxon>Heterobranchia</taxon>
        <taxon>Euthyneura</taxon>
        <taxon>Panpulmonata</taxon>
        <taxon>Hygrophila</taxon>
        <taxon>Lymnaeoidea</taxon>
        <taxon>Planorbidae</taxon>
        <taxon>Biomphalaria</taxon>
    </lineage>
</organism>
<evidence type="ECO:0000313" key="4">
    <source>
        <dbReference type="Proteomes" id="UP001165740"/>
    </source>
</evidence>
<feature type="region of interest" description="Disordered" evidence="3">
    <location>
        <begin position="503"/>
        <end position="733"/>
    </location>
</feature>
<feature type="region of interest" description="Disordered" evidence="3">
    <location>
        <begin position="387"/>
        <end position="489"/>
    </location>
</feature>
<evidence type="ECO:0000256" key="1">
    <source>
        <dbReference type="ARBA" id="ARBA00022553"/>
    </source>
</evidence>
<dbReference type="OrthoDB" id="10058133at2759"/>
<feature type="region of interest" description="Disordered" evidence="3">
    <location>
        <begin position="68"/>
        <end position="158"/>
    </location>
</feature>
<evidence type="ECO:0000256" key="3">
    <source>
        <dbReference type="SAM" id="MobiDB-lite"/>
    </source>
</evidence>
<feature type="region of interest" description="Disordered" evidence="3">
    <location>
        <begin position="964"/>
        <end position="983"/>
    </location>
</feature>